<evidence type="ECO:0000256" key="1">
    <source>
        <dbReference type="SAM" id="MobiDB-lite"/>
    </source>
</evidence>
<accession>A0A8H6FAP9</accession>
<gene>
    <name evidence="2" type="ORF">HO133_002544</name>
</gene>
<dbReference type="Proteomes" id="UP000593566">
    <property type="component" value="Unassembled WGS sequence"/>
</dbReference>
<organism evidence="2 3">
    <name type="scientific">Letharia lupina</name>
    <dbReference type="NCBI Taxonomy" id="560253"/>
    <lineage>
        <taxon>Eukaryota</taxon>
        <taxon>Fungi</taxon>
        <taxon>Dikarya</taxon>
        <taxon>Ascomycota</taxon>
        <taxon>Pezizomycotina</taxon>
        <taxon>Lecanoromycetes</taxon>
        <taxon>OSLEUM clade</taxon>
        <taxon>Lecanoromycetidae</taxon>
        <taxon>Lecanorales</taxon>
        <taxon>Lecanorineae</taxon>
        <taxon>Parmeliaceae</taxon>
        <taxon>Letharia</taxon>
    </lineage>
</organism>
<feature type="compositionally biased region" description="Gly residues" evidence="1">
    <location>
        <begin position="45"/>
        <end position="54"/>
    </location>
</feature>
<feature type="compositionally biased region" description="Basic and acidic residues" evidence="1">
    <location>
        <begin position="78"/>
        <end position="88"/>
    </location>
</feature>
<sequence>MGNLCGKASKENDPFSQPGRTVGSAPPPQSNPRASVPKIGSQGQKLGGSSGGESGDAKSAAARAAEERAKANQPKGKLGRDLAKERAQTRTGTLENVSQDERRRREADQNSQAINYN</sequence>
<feature type="compositionally biased region" description="Basic and acidic residues" evidence="1">
    <location>
        <begin position="99"/>
        <end position="108"/>
    </location>
</feature>
<dbReference type="GeneID" id="59330957"/>
<dbReference type="EMBL" id="JACCJB010000015">
    <property type="protein sequence ID" value="KAF6220864.1"/>
    <property type="molecule type" value="Genomic_DNA"/>
</dbReference>
<evidence type="ECO:0000313" key="2">
    <source>
        <dbReference type="EMBL" id="KAF6220864.1"/>
    </source>
</evidence>
<proteinExistence type="predicted"/>
<protein>
    <submittedName>
        <fullName evidence="2">Uncharacterized protein</fullName>
    </submittedName>
</protein>
<reference evidence="2 3" key="1">
    <citation type="journal article" date="2020" name="Genomics">
        <title>Complete, high-quality genomes from long-read metagenomic sequencing of two wolf lichen thalli reveals enigmatic genome architecture.</title>
        <authorList>
            <person name="McKenzie S.K."/>
            <person name="Walston R.F."/>
            <person name="Allen J.L."/>
        </authorList>
    </citation>
    <scope>NUCLEOTIDE SEQUENCE [LARGE SCALE GENOMIC DNA]</scope>
    <source>
        <strain evidence="2">WasteWater1</strain>
    </source>
</reference>
<dbReference type="RefSeq" id="XP_037150299.1">
    <property type="nucleotide sequence ID" value="XM_037293470.1"/>
</dbReference>
<keyword evidence="3" id="KW-1185">Reference proteome</keyword>
<name>A0A8H6FAP9_9LECA</name>
<evidence type="ECO:0000313" key="3">
    <source>
        <dbReference type="Proteomes" id="UP000593566"/>
    </source>
</evidence>
<dbReference type="AlphaFoldDB" id="A0A8H6FAP9"/>
<comment type="caution">
    <text evidence="2">The sequence shown here is derived from an EMBL/GenBank/DDBJ whole genome shotgun (WGS) entry which is preliminary data.</text>
</comment>
<feature type="region of interest" description="Disordered" evidence="1">
    <location>
        <begin position="1"/>
        <end position="117"/>
    </location>
</feature>